<sequence length="269" mass="28053">MITATRNVASAFDPNTIKPSYATTDTTTGAKPPVGAAEPSVKVSGLAKTSAMGQDEFLKMLVAQLKNQDPLNPMDGKDMAAQLAQFSTVEQLITMNKSMEAQAASAGATAEAIKALETTQNGRADELAQLIEGQMAMGTVGKIGVTTGNTTFLDKAGNGTIVVDSGTMKGGARVSLVNEKGQTVSTISLGEVKGGQMSFELGDYAQTPPLPAGKYTYKFEVATDGGQWQAAKTYTAGRITGMRYESGNPILIIGDSLNVPMSQLTQVRA</sequence>
<keyword evidence="8" id="KW-1185">Reference proteome</keyword>
<dbReference type="RefSeq" id="WP_171225887.1">
    <property type="nucleotide sequence ID" value="NZ_CP053085.1"/>
</dbReference>
<keyword evidence="3 5" id="KW-1005">Bacterial flagellum biogenesis</keyword>
<evidence type="ECO:0000256" key="6">
    <source>
        <dbReference type="SAM" id="MobiDB-lite"/>
    </source>
</evidence>
<comment type="function">
    <text evidence="4 5">Required for flagellar hook formation. May act as a scaffolding protein.</text>
</comment>
<accession>A0A6M4IQN4</accession>
<name>A0A6M4IQN4_9BACT</name>
<evidence type="ECO:0000256" key="3">
    <source>
        <dbReference type="ARBA" id="ARBA00022795"/>
    </source>
</evidence>
<dbReference type="AlphaFoldDB" id="A0A6M4IQN4"/>
<dbReference type="GO" id="GO:0044781">
    <property type="term" value="P:bacterial-type flagellum organization"/>
    <property type="evidence" value="ECO:0007669"/>
    <property type="project" value="UniProtKB-UniRule"/>
</dbReference>
<protein>
    <recommendedName>
        <fullName evidence="2 5">Basal-body rod modification protein FlgD</fullName>
    </recommendedName>
</protein>
<evidence type="ECO:0000256" key="1">
    <source>
        <dbReference type="ARBA" id="ARBA00010577"/>
    </source>
</evidence>
<feature type="compositionally biased region" description="Polar residues" evidence="6">
    <location>
        <begin position="17"/>
        <end position="29"/>
    </location>
</feature>
<dbReference type="KEGG" id="ggr:HKW67_13550"/>
<evidence type="ECO:0000313" key="8">
    <source>
        <dbReference type="Proteomes" id="UP000500938"/>
    </source>
</evidence>
<evidence type="ECO:0000256" key="4">
    <source>
        <dbReference type="ARBA" id="ARBA00024746"/>
    </source>
</evidence>
<feature type="region of interest" description="Disordered" evidence="6">
    <location>
        <begin position="13"/>
        <end position="38"/>
    </location>
</feature>
<dbReference type="Gene3D" id="2.60.40.4070">
    <property type="match status" value="1"/>
</dbReference>
<comment type="similarity">
    <text evidence="1 5">Belongs to the FlgD family.</text>
</comment>
<dbReference type="Gene3D" id="2.30.30.910">
    <property type="match status" value="1"/>
</dbReference>
<dbReference type="EMBL" id="CP053085">
    <property type="protein sequence ID" value="QJR36455.1"/>
    <property type="molecule type" value="Genomic_DNA"/>
</dbReference>
<gene>
    <name evidence="7" type="ORF">HKW67_13550</name>
</gene>
<evidence type="ECO:0000256" key="2">
    <source>
        <dbReference type="ARBA" id="ARBA00016013"/>
    </source>
</evidence>
<organism evidence="7 8">
    <name type="scientific">Gemmatimonas groenlandica</name>
    <dbReference type="NCBI Taxonomy" id="2732249"/>
    <lineage>
        <taxon>Bacteria</taxon>
        <taxon>Pseudomonadati</taxon>
        <taxon>Gemmatimonadota</taxon>
        <taxon>Gemmatimonadia</taxon>
        <taxon>Gemmatimonadales</taxon>
        <taxon>Gemmatimonadaceae</taxon>
        <taxon>Gemmatimonas</taxon>
    </lineage>
</organism>
<proteinExistence type="inferred from homology"/>
<dbReference type="InterPro" id="IPR005648">
    <property type="entry name" value="FlgD"/>
</dbReference>
<dbReference type="Pfam" id="PF03963">
    <property type="entry name" value="FlgD"/>
    <property type="match status" value="1"/>
</dbReference>
<evidence type="ECO:0000256" key="5">
    <source>
        <dbReference type="RuleBase" id="RU362076"/>
    </source>
</evidence>
<reference evidence="7 8" key="1">
    <citation type="submission" date="2020-05" db="EMBL/GenBank/DDBJ databases">
        <title>Complete genome sequence of Gemmatimonas greenlandica TET16.</title>
        <authorList>
            <person name="Zeng Y."/>
        </authorList>
    </citation>
    <scope>NUCLEOTIDE SEQUENCE [LARGE SCALE GENOMIC DNA]</scope>
    <source>
        <strain evidence="7 8">TET16</strain>
    </source>
</reference>
<evidence type="ECO:0000313" key="7">
    <source>
        <dbReference type="EMBL" id="QJR36455.1"/>
    </source>
</evidence>
<dbReference type="Proteomes" id="UP000500938">
    <property type="component" value="Chromosome"/>
</dbReference>